<keyword evidence="7 9" id="KW-0472">Membrane</keyword>
<evidence type="ECO:0000313" key="11">
    <source>
        <dbReference type="Proteomes" id="UP000886523"/>
    </source>
</evidence>
<keyword evidence="11" id="KW-1185">Reference proteome</keyword>
<keyword evidence="4 9" id="KW-0812">Transmembrane</keyword>
<dbReference type="Proteomes" id="UP000886523">
    <property type="component" value="Unassembled WGS sequence"/>
</dbReference>
<dbReference type="OrthoDB" id="263893at2759"/>
<feature type="transmembrane region" description="Helical" evidence="9">
    <location>
        <begin position="20"/>
        <end position="43"/>
    </location>
</feature>
<evidence type="ECO:0000313" key="10">
    <source>
        <dbReference type="EMBL" id="KAF9506544.1"/>
    </source>
</evidence>
<feature type="transmembrane region" description="Helical" evidence="9">
    <location>
        <begin position="49"/>
        <end position="71"/>
    </location>
</feature>
<comment type="caution">
    <text evidence="10">The sequence shown here is derived from an EMBL/GenBank/DDBJ whole genome shotgun (WGS) entry which is preliminary data.</text>
</comment>
<name>A0A9P6DPQ5_9AGAM</name>
<evidence type="ECO:0000256" key="3">
    <source>
        <dbReference type="ARBA" id="ARBA00017059"/>
    </source>
</evidence>
<evidence type="ECO:0000256" key="2">
    <source>
        <dbReference type="ARBA" id="ARBA00005245"/>
    </source>
</evidence>
<evidence type="ECO:0000256" key="7">
    <source>
        <dbReference type="ARBA" id="ARBA00023136"/>
    </source>
</evidence>
<dbReference type="GO" id="GO:0006465">
    <property type="term" value="P:signal peptide processing"/>
    <property type="evidence" value="ECO:0007669"/>
    <property type="project" value="InterPro"/>
</dbReference>
<dbReference type="EMBL" id="MU129107">
    <property type="protein sequence ID" value="KAF9506544.1"/>
    <property type="molecule type" value="Genomic_DNA"/>
</dbReference>
<evidence type="ECO:0000256" key="9">
    <source>
        <dbReference type="SAM" id="Phobius"/>
    </source>
</evidence>
<dbReference type="AlphaFoldDB" id="A0A9P6DPQ5"/>
<keyword evidence="5" id="KW-0256">Endoplasmic reticulum</keyword>
<dbReference type="GO" id="GO:0045047">
    <property type="term" value="P:protein targeting to ER"/>
    <property type="evidence" value="ECO:0007669"/>
    <property type="project" value="TreeGrafter"/>
</dbReference>
<proteinExistence type="inferred from homology"/>
<dbReference type="GO" id="GO:0005787">
    <property type="term" value="C:signal peptidase complex"/>
    <property type="evidence" value="ECO:0007669"/>
    <property type="project" value="InterPro"/>
</dbReference>
<comment type="similarity">
    <text evidence="2">Belongs to the SPCS1 family.</text>
</comment>
<accession>A0A9P6DPQ5</accession>
<sequence length="88" mass="9809">MSSQIRSLLEGKIDFEGQKLAEKIVQIGLISSTIVSFIVGFVVQDLKVAFAILSVATIFIALITLPPWPVYNKHPLPWLKSQNSKKEQ</sequence>
<evidence type="ECO:0000256" key="1">
    <source>
        <dbReference type="ARBA" id="ARBA00004477"/>
    </source>
</evidence>
<reference evidence="10" key="1">
    <citation type="journal article" date="2020" name="Nat. Commun.">
        <title>Large-scale genome sequencing of mycorrhizal fungi provides insights into the early evolution of symbiotic traits.</title>
        <authorList>
            <person name="Miyauchi S."/>
            <person name="Kiss E."/>
            <person name="Kuo A."/>
            <person name="Drula E."/>
            <person name="Kohler A."/>
            <person name="Sanchez-Garcia M."/>
            <person name="Morin E."/>
            <person name="Andreopoulos B."/>
            <person name="Barry K.W."/>
            <person name="Bonito G."/>
            <person name="Buee M."/>
            <person name="Carver A."/>
            <person name="Chen C."/>
            <person name="Cichocki N."/>
            <person name="Clum A."/>
            <person name="Culley D."/>
            <person name="Crous P.W."/>
            <person name="Fauchery L."/>
            <person name="Girlanda M."/>
            <person name="Hayes R.D."/>
            <person name="Keri Z."/>
            <person name="LaButti K."/>
            <person name="Lipzen A."/>
            <person name="Lombard V."/>
            <person name="Magnuson J."/>
            <person name="Maillard F."/>
            <person name="Murat C."/>
            <person name="Nolan M."/>
            <person name="Ohm R.A."/>
            <person name="Pangilinan J."/>
            <person name="Pereira M.F."/>
            <person name="Perotto S."/>
            <person name="Peter M."/>
            <person name="Pfister S."/>
            <person name="Riley R."/>
            <person name="Sitrit Y."/>
            <person name="Stielow J.B."/>
            <person name="Szollosi G."/>
            <person name="Zifcakova L."/>
            <person name="Stursova M."/>
            <person name="Spatafora J.W."/>
            <person name="Tedersoo L."/>
            <person name="Vaario L.M."/>
            <person name="Yamada A."/>
            <person name="Yan M."/>
            <person name="Wang P."/>
            <person name="Xu J."/>
            <person name="Bruns T."/>
            <person name="Baldrian P."/>
            <person name="Vilgalys R."/>
            <person name="Dunand C."/>
            <person name="Henrissat B."/>
            <person name="Grigoriev I.V."/>
            <person name="Hibbett D."/>
            <person name="Nagy L.G."/>
            <person name="Martin F.M."/>
        </authorList>
    </citation>
    <scope>NUCLEOTIDE SEQUENCE</scope>
    <source>
        <strain evidence="10">UP504</strain>
    </source>
</reference>
<gene>
    <name evidence="10" type="ORF">BS47DRAFT_1333776</name>
</gene>
<dbReference type="Pfam" id="PF06645">
    <property type="entry name" value="SPC12"/>
    <property type="match status" value="1"/>
</dbReference>
<evidence type="ECO:0000256" key="5">
    <source>
        <dbReference type="ARBA" id="ARBA00022824"/>
    </source>
</evidence>
<organism evidence="10 11">
    <name type="scientific">Hydnum rufescens UP504</name>
    <dbReference type="NCBI Taxonomy" id="1448309"/>
    <lineage>
        <taxon>Eukaryota</taxon>
        <taxon>Fungi</taxon>
        <taxon>Dikarya</taxon>
        <taxon>Basidiomycota</taxon>
        <taxon>Agaricomycotina</taxon>
        <taxon>Agaricomycetes</taxon>
        <taxon>Cantharellales</taxon>
        <taxon>Hydnaceae</taxon>
        <taxon>Hydnum</taxon>
    </lineage>
</organism>
<dbReference type="PANTHER" id="PTHR13202">
    <property type="entry name" value="MICROSOMAL SIGNAL PEPTIDASE 12 KDA SUBUNIT"/>
    <property type="match status" value="1"/>
</dbReference>
<dbReference type="PANTHER" id="PTHR13202:SF0">
    <property type="entry name" value="SIGNAL PEPTIDASE COMPLEX SUBUNIT 1"/>
    <property type="match status" value="1"/>
</dbReference>
<keyword evidence="6 9" id="KW-1133">Transmembrane helix</keyword>
<dbReference type="InterPro" id="IPR009542">
    <property type="entry name" value="Spc1/SPCS1"/>
</dbReference>
<comment type="subcellular location">
    <subcellularLocation>
        <location evidence="1">Endoplasmic reticulum membrane</location>
        <topology evidence="1">Multi-pass membrane protein</topology>
    </subcellularLocation>
</comment>
<protein>
    <recommendedName>
        <fullName evidence="3">Signal peptidase complex subunit 1</fullName>
    </recommendedName>
</protein>
<comment type="function">
    <text evidence="8">Component of the signal peptidase complex (SPC) which catalyzes the cleavage of N-terminal signal sequences from nascent proteins as they are translocated into the lumen of the endoplasmic reticulum. Dispensable for SPC enzymatic activity.</text>
</comment>
<evidence type="ECO:0000256" key="6">
    <source>
        <dbReference type="ARBA" id="ARBA00022989"/>
    </source>
</evidence>
<evidence type="ECO:0000256" key="4">
    <source>
        <dbReference type="ARBA" id="ARBA00022692"/>
    </source>
</evidence>
<evidence type="ECO:0000256" key="8">
    <source>
        <dbReference type="ARBA" id="ARBA00045204"/>
    </source>
</evidence>